<dbReference type="EMBL" id="JACJPY010000030">
    <property type="protein sequence ID" value="MBD2150658.1"/>
    <property type="molecule type" value="Genomic_DNA"/>
</dbReference>
<sequence length="100" mass="11307">MISLAVKPESIQVNQIKTTETDLMLEFVDGRILSVPLTWYPRLLHGTAVERQTFELLDEGRMIHWLLLDEDLTVAGILSGARSGKSQESLQKWLSSRAVQ</sequence>
<dbReference type="Proteomes" id="UP000631421">
    <property type="component" value="Unassembled WGS sequence"/>
</dbReference>
<dbReference type="Pfam" id="PF10387">
    <property type="entry name" value="DUF2442"/>
    <property type="match status" value="1"/>
</dbReference>
<evidence type="ECO:0000313" key="1">
    <source>
        <dbReference type="EMBL" id="MBD2150658.1"/>
    </source>
</evidence>
<name>A0A926UTY7_9CYAN</name>
<dbReference type="AlphaFoldDB" id="A0A926UTY7"/>
<dbReference type="RefSeq" id="WP_190351017.1">
    <property type="nucleotide sequence ID" value="NZ_JACJPY010000030.1"/>
</dbReference>
<dbReference type="InterPro" id="IPR018841">
    <property type="entry name" value="DUF2442"/>
</dbReference>
<accession>A0A926UTY7</accession>
<proteinExistence type="predicted"/>
<organism evidence="1 2">
    <name type="scientific">Pseudanabaena cinerea FACHB-1277</name>
    <dbReference type="NCBI Taxonomy" id="2949581"/>
    <lineage>
        <taxon>Bacteria</taxon>
        <taxon>Bacillati</taxon>
        <taxon>Cyanobacteriota</taxon>
        <taxon>Cyanophyceae</taxon>
        <taxon>Pseudanabaenales</taxon>
        <taxon>Pseudanabaenaceae</taxon>
        <taxon>Pseudanabaena</taxon>
        <taxon>Pseudanabaena cinerea</taxon>
    </lineage>
</organism>
<gene>
    <name evidence="1" type="ORF">H6F44_11080</name>
</gene>
<keyword evidence="2" id="KW-1185">Reference proteome</keyword>
<protein>
    <submittedName>
        <fullName evidence="1">DUF2442 domain-containing protein</fullName>
    </submittedName>
</protein>
<comment type="caution">
    <text evidence="1">The sequence shown here is derived from an EMBL/GenBank/DDBJ whole genome shotgun (WGS) entry which is preliminary data.</text>
</comment>
<reference evidence="1" key="2">
    <citation type="submission" date="2020-08" db="EMBL/GenBank/DDBJ databases">
        <authorList>
            <person name="Chen M."/>
            <person name="Teng W."/>
            <person name="Zhao L."/>
            <person name="Hu C."/>
            <person name="Zhou Y."/>
            <person name="Han B."/>
            <person name="Song L."/>
            <person name="Shu W."/>
        </authorList>
    </citation>
    <scope>NUCLEOTIDE SEQUENCE</scope>
    <source>
        <strain evidence="1">FACHB-1277</strain>
    </source>
</reference>
<dbReference type="Gene3D" id="3.30.2020.40">
    <property type="entry name" value="Uncharacterised protein PF10387, DUF2442"/>
    <property type="match status" value="1"/>
</dbReference>
<reference evidence="1" key="1">
    <citation type="journal article" date="2015" name="ISME J.">
        <title>Draft Genome Sequence of Streptomyces incarnatus NRRL8089, which Produces the Nucleoside Antibiotic Sinefungin.</title>
        <authorList>
            <person name="Oshima K."/>
            <person name="Hattori M."/>
            <person name="Shimizu H."/>
            <person name="Fukuda K."/>
            <person name="Nemoto M."/>
            <person name="Inagaki K."/>
            <person name="Tamura T."/>
        </authorList>
    </citation>
    <scope>NUCLEOTIDE SEQUENCE</scope>
    <source>
        <strain evidence="1">FACHB-1277</strain>
    </source>
</reference>
<evidence type="ECO:0000313" key="2">
    <source>
        <dbReference type="Proteomes" id="UP000631421"/>
    </source>
</evidence>